<sequence length="72" mass="7878">MAKPIKGDSAEQSAPPVVAQVKYRDTVYRTRTLILQGGRALPVKAFTVAVNQDDEQALAYLAAHPDLELIQE</sequence>
<dbReference type="RefSeq" id="WP_177024010.1">
    <property type="nucleotide sequence ID" value="NZ_JACAQV010000010.1"/>
</dbReference>
<protein>
    <submittedName>
        <fullName evidence="1">Uncharacterized protein</fullName>
    </submittedName>
</protein>
<name>A0A7Y8GCV4_9PSED</name>
<dbReference type="AlphaFoldDB" id="A0A7Y8GCV4"/>
<comment type="caution">
    <text evidence="1">The sequence shown here is derived from an EMBL/GenBank/DDBJ whole genome shotgun (WGS) entry which is preliminary data.</text>
</comment>
<dbReference type="EMBL" id="JACAQV010000010">
    <property type="protein sequence ID" value="NWF07940.1"/>
    <property type="molecule type" value="Genomic_DNA"/>
</dbReference>
<dbReference type="Proteomes" id="UP000561369">
    <property type="component" value="Unassembled WGS sequence"/>
</dbReference>
<proteinExistence type="predicted"/>
<evidence type="ECO:0000313" key="1">
    <source>
        <dbReference type="EMBL" id="NWF07940.1"/>
    </source>
</evidence>
<accession>A0A7Y8GCV4</accession>
<organism evidence="1 2">
    <name type="scientific">Pseudomonas salomonii</name>
    <dbReference type="NCBI Taxonomy" id="191391"/>
    <lineage>
        <taxon>Bacteria</taxon>
        <taxon>Pseudomonadati</taxon>
        <taxon>Pseudomonadota</taxon>
        <taxon>Gammaproteobacteria</taxon>
        <taxon>Pseudomonadales</taxon>
        <taxon>Pseudomonadaceae</taxon>
        <taxon>Pseudomonas</taxon>
    </lineage>
</organism>
<evidence type="ECO:0000313" key="2">
    <source>
        <dbReference type="Proteomes" id="UP000561369"/>
    </source>
</evidence>
<reference evidence="1 2" key="1">
    <citation type="submission" date="2020-04" db="EMBL/GenBank/DDBJ databases">
        <title>Molecular characterization of pseudomonads from Agaricus bisporus reveal novel blotch 2 pathogens in Western Europe.</title>
        <authorList>
            <person name="Taparia T."/>
            <person name="Krijger M."/>
            <person name="Haynes E."/>
            <person name="Elpinstone J.G."/>
            <person name="Noble R."/>
            <person name="Van Der Wolf J."/>
        </authorList>
    </citation>
    <scope>NUCLEOTIDE SEQUENCE [LARGE SCALE GENOMIC DNA]</scope>
    <source>
        <strain evidence="1 2">IPO3765</strain>
    </source>
</reference>
<gene>
    <name evidence="1" type="ORF">HX810_09720</name>
</gene>